<feature type="site" description="Important for catalytic activity" evidence="5">
    <location>
        <position position="116"/>
    </location>
</feature>
<keyword evidence="4 5" id="KW-0413">Isomerase</keyword>
<gene>
    <name evidence="5" type="primary">fcl</name>
    <name evidence="7" type="ORF">C5750_18075</name>
</gene>
<name>A0A2S9JFQ4_9HYPH</name>
<evidence type="ECO:0000313" key="7">
    <source>
        <dbReference type="EMBL" id="PRD51751.1"/>
    </source>
</evidence>
<dbReference type="InterPro" id="IPR036291">
    <property type="entry name" value="NAD(P)-bd_dom_sf"/>
</dbReference>
<dbReference type="EC" id="1.1.1.271" evidence="5"/>
<keyword evidence="2 5" id="KW-0521">NADP</keyword>
<keyword evidence="5" id="KW-0511">Multifunctional enzyme</keyword>
<sequence length="326" mass="36207">MVEVSRHSFALRGKRVWVAGHAGMVGSALVRRLKQEECRLITVDHAELDLTRQRETEEWMAVARPDVVFIAAARVGGILANAHHPADFLYENTMIAMNIMHAAHRLDVEKLLWLGSSCIYPKYADQPIEERALLTGSLEPTNEAYAIAKIAGLKLAEAYARQYGQCFITAMPTNLYGQNDNFDLQQSHVLPALIRKMHEARETGNARAIVWGTGTPRREFLHVDDLADACVFLMKNHASASHVNIGSGAEISIRDLALLIARIVDYRGCVDFDTSKPDGAPRKLLDCSQMEAMGWRPRIELEAGIRDLYSRWQASSASSQGLVQAG</sequence>
<feature type="binding site" evidence="5">
    <location>
        <position position="278"/>
    </location>
    <ligand>
        <name>substrate</name>
    </ligand>
</feature>
<reference evidence="7 8" key="1">
    <citation type="submission" date="2018-02" db="EMBL/GenBank/DDBJ databases">
        <title>The draft genome of Phyllobacterium myrsinacearum DSM5892.</title>
        <authorList>
            <person name="Li L."/>
            <person name="Liu L."/>
            <person name="Zhang X."/>
            <person name="Wang T."/>
        </authorList>
    </citation>
    <scope>NUCLEOTIDE SEQUENCE [LARGE SCALE GENOMIC DNA]</scope>
    <source>
        <strain evidence="7 8">DSM 5892</strain>
    </source>
</reference>
<feature type="active site" description="Proton donor/acceptor" evidence="5">
    <location>
        <position position="145"/>
    </location>
</feature>
<feature type="domain" description="NAD-dependent epimerase/dehydratase" evidence="6">
    <location>
        <begin position="17"/>
        <end position="246"/>
    </location>
</feature>
<dbReference type="Proteomes" id="UP000238563">
    <property type="component" value="Unassembled WGS sequence"/>
</dbReference>
<accession>A0A2S9JFQ4</accession>
<feature type="site" description="Important for catalytic activity" evidence="5">
    <location>
        <position position="118"/>
    </location>
</feature>
<comment type="similarity">
    <text evidence="1 5">Belongs to the NAD(P)-dependent epimerase/dehydratase family. Fucose synthase subfamily.</text>
</comment>
<evidence type="ECO:0000256" key="2">
    <source>
        <dbReference type="ARBA" id="ARBA00022857"/>
    </source>
</evidence>
<feature type="binding site" evidence="5">
    <location>
        <position position="211"/>
    </location>
    <ligand>
        <name>substrate</name>
    </ligand>
</feature>
<dbReference type="HAMAP" id="MF_00956">
    <property type="entry name" value="GDP_fucose_synth"/>
    <property type="match status" value="1"/>
</dbReference>
<evidence type="ECO:0000256" key="1">
    <source>
        <dbReference type="ARBA" id="ARBA00005959"/>
    </source>
</evidence>
<dbReference type="GO" id="GO:0016853">
    <property type="term" value="F:isomerase activity"/>
    <property type="evidence" value="ECO:0007669"/>
    <property type="project" value="UniProtKB-KW"/>
</dbReference>
<dbReference type="GO" id="GO:0042351">
    <property type="term" value="P:'de novo' GDP-L-fucose biosynthetic process"/>
    <property type="evidence" value="ECO:0007669"/>
    <property type="project" value="UniProtKB-UniRule"/>
</dbReference>
<dbReference type="PANTHER" id="PTHR43238:SF1">
    <property type="entry name" value="GDP-L-FUCOSE SYNTHASE"/>
    <property type="match status" value="1"/>
</dbReference>
<dbReference type="EMBL" id="PVBT01000005">
    <property type="protein sequence ID" value="PRD51751.1"/>
    <property type="molecule type" value="Genomic_DNA"/>
</dbReference>
<evidence type="ECO:0000256" key="4">
    <source>
        <dbReference type="ARBA" id="ARBA00023235"/>
    </source>
</evidence>
<feature type="binding site" evidence="5">
    <location>
        <begin position="20"/>
        <end position="26"/>
    </location>
    <ligand>
        <name>NADP(+)</name>
        <dbReference type="ChEBI" id="CHEBI:58349"/>
    </ligand>
</feature>
<comment type="function">
    <text evidence="5">Catalyzes the two-step NADP-dependent conversion of GDP-4-dehydro-6-deoxy-D-mannose to GDP-fucose, involving an epimerase and a reductase reaction.</text>
</comment>
<dbReference type="Gene3D" id="3.40.50.720">
    <property type="entry name" value="NAD(P)-binding Rossmann-like Domain"/>
    <property type="match status" value="1"/>
</dbReference>
<dbReference type="OrthoDB" id="9811425at2"/>
<dbReference type="Gene3D" id="3.90.25.10">
    <property type="entry name" value="UDP-galactose 4-epimerase, domain 1"/>
    <property type="match status" value="1"/>
</dbReference>
<dbReference type="GO" id="GO:0050577">
    <property type="term" value="F:GDP-L-fucose synthase activity"/>
    <property type="evidence" value="ECO:0007669"/>
    <property type="project" value="UniProtKB-UniRule"/>
</dbReference>
<feature type="binding site" evidence="5">
    <location>
        <begin position="114"/>
        <end position="117"/>
    </location>
    <ligand>
        <name>NADP(+)</name>
        <dbReference type="ChEBI" id="CHEBI:58349"/>
    </ligand>
</feature>
<dbReference type="SUPFAM" id="SSF51735">
    <property type="entry name" value="NAD(P)-binding Rossmann-fold domains"/>
    <property type="match status" value="1"/>
</dbReference>
<feature type="binding site" evidence="5">
    <location>
        <position position="149"/>
    </location>
    <ligand>
        <name>NADP(+)</name>
        <dbReference type="ChEBI" id="CHEBI:58349"/>
    </ligand>
</feature>
<evidence type="ECO:0000313" key="8">
    <source>
        <dbReference type="Proteomes" id="UP000238563"/>
    </source>
</evidence>
<dbReference type="CDD" id="cd05239">
    <property type="entry name" value="GDP_FS_SDR_e"/>
    <property type="match status" value="1"/>
</dbReference>
<evidence type="ECO:0000259" key="6">
    <source>
        <dbReference type="Pfam" id="PF01370"/>
    </source>
</evidence>
<dbReference type="AlphaFoldDB" id="A0A2S9JFQ4"/>
<organism evidence="7 8">
    <name type="scientific">Phyllobacterium myrsinacearum</name>
    <dbReference type="NCBI Taxonomy" id="28101"/>
    <lineage>
        <taxon>Bacteria</taxon>
        <taxon>Pseudomonadati</taxon>
        <taxon>Pseudomonadota</taxon>
        <taxon>Alphaproteobacteria</taxon>
        <taxon>Hyphomicrobiales</taxon>
        <taxon>Phyllobacteriaceae</taxon>
        <taxon>Phyllobacterium</taxon>
    </lineage>
</organism>
<dbReference type="UniPathway" id="UPA00128">
    <property type="reaction ID" value="UER00191"/>
</dbReference>
<comment type="caution">
    <text evidence="7">The sequence shown here is derived from an EMBL/GenBank/DDBJ whole genome shotgun (WGS) entry which is preliminary data.</text>
</comment>
<comment type="catalytic activity">
    <reaction evidence="5">
        <text>GDP-beta-L-fucose + NADP(+) = GDP-4-dehydro-alpha-D-rhamnose + NADPH + H(+)</text>
        <dbReference type="Rhea" id="RHEA:18885"/>
        <dbReference type="ChEBI" id="CHEBI:15378"/>
        <dbReference type="ChEBI" id="CHEBI:57273"/>
        <dbReference type="ChEBI" id="CHEBI:57783"/>
        <dbReference type="ChEBI" id="CHEBI:57964"/>
        <dbReference type="ChEBI" id="CHEBI:58349"/>
        <dbReference type="EC" id="1.1.1.271"/>
    </reaction>
</comment>
<protein>
    <recommendedName>
        <fullName evidence="5">GDP-L-fucose synthase</fullName>
        <ecNumber evidence="5">1.1.1.271</ecNumber>
    </recommendedName>
    <alternativeName>
        <fullName evidence="5">GDP-4-keto-6-deoxy-D-mannose-3,5-epimerase-4-reductase</fullName>
    </alternativeName>
</protein>
<evidence type="ECO:0000256" key="3">
    <source>
        <dbReference type="ARBA" id="ARBA00023002"/>
    </source>
</evidence>
<keyword evidence="3 5" id="KW-0560">Oxidoreductase</keyword>
<keyword evidence="8" id="KW-1185">Reference proteome</keyword>
<comment type="pathway">
    <text evidence="5">Nucleotide-sugar biosynthesis; GDP-L-fucose biosynthesis via de novo pathway; GDP-L-fucose from GDP-alpha-D-mannose: step 2/2.</text>
</comment>
<dbReference type="InterPro" id="IPR001509">
    <property type="entry name" value="Epimerase_deHydtase"/>
</dbReference>
<dbReference type="Pfam" id="PF01370">
    <property type="entry name" value="Epimerase"/>
    <property type="match status" value="1"/>
</dbReference>
<feature type="binding site" evidence="5">
    <location>
        <begin position="172"/>
        <end position="175"/>
    </location>
    <ligand>
        <name>NADP(+)</name>
        <dbReference type="ChEBI" id="CHEBI:58349"/>
    </ligand>
</feature>
<dbReference type="InterPro" id="IPR028614">
    <property type="entry name" value="GDP_fucose/colitose_synth"/>
</dbReference>
<feature type="binding site" evidence="5">
    <location>
        <position position="196"/>
    </location>
    <ligand>
        <name>substrate</name>
    </ligand>
</feature>
<evidence type="ECO:0000256" key="5">
    <source>
        <dbReference type="HAMAP-Rule" id="MF_00956"/>
    </source>
</evidence>
<dbReference type="GO" id="GO:0070401">
    <property type="term" value="F:NADP+ binding"/>
    <property type="evidence" value="ECO:0007669"/>
    <property type="project" value="UniProtKB-UniRule"/>
</dbReference>
<feature type="binding site" evidence="5">
    <location>
        <position position="218"/>
    </location>
    <ligand>
        <name>substrate</name>
    </ligand>
</feature>
<dbReference type="PANTHER" id="PTHR43238">
    <property type="entry name" value="GDP-L-FUCOSE SYNTHASE"/>
    <property type="match status" value="1"/>
</dbReference>
<proteinExistence type="inferred from homology"/>
<feature type="binding site" evidence="5">
    <location>
        <position position="188"/>
    </location>
    <ligand>
        <name>NADP(+)</name>
        <dbReference type="ChEBI" id="CHEBI:58349"/>
    </ligand>
</feature>